<proteinExistence type="predicted"/>
<name>A0A2R6NPA9_9APHY</name>
<dbReference type="AlphaFoldDB" id="A0A2R6NPA9"/>
<gene>
    <name evidence="1" type="ORF">PHLCEN_2v9938</name>
</gene>
<organism evidence="1 2">
    <name type="scientific">Hermanssonia centrifuga</name>
    <dbReference type="NCBI Taxonomy" id="98765"/>
    <lineage>
        <taxon>Eukaryota</taxon>
        <taxon>Fungi</taxon>
        <taxon>Dikarya</taxon>
        <taxon>Basidiomycota</taxon>
        <taxon>Agaricomycotina</taxon>
        <taxon>Agaricomycetes</taxon>
        <taxon>Polyporales</taxon>
        <taxon>Meruliaceae</taxon>
        <taxon>Hermanssonia</taxon>
    </lineage>
</organism>
<accession>A0A2R6NPA9</accession>
<dbReference type="EMBL" id="MLYV02000996">
    <property type="protein sequence ID" value="PSR74321.1"/>
    <property type="molecule type" value="Genomic_DNA"/>
</dbReference>
<dbReference type="Proteomes" id="UP000186601">
    <property type="component" value="Unassembled WGS sequence"/>
</dbReference>
<sequence>MPRLRSLVLEELSFENGRGRSNSQSVALAKLEKLAFKRFKQTLKVASGAFKEILALFSEIGELHLSKVPLRSSTLYLGPGVALRVRSIVMEYMDIPLHHLICHNQALRLHTDTFESLSVTCNTEPHIRDLGKVNQVFGAAIRHLEIDMSLRHVDRRWYIAPRWEEAHFECLTGLRSASLIMHEFWRHPLPGCLAVLRAFVTCKSPVQEVTLVFAVEEGPMASITDFPPLYWREAGVILKGLKHLEKVFVFWNDFHLPMNTTPSCSLTRLTFGADLRKYIRSKLPELQAKGMLWFD</sequence>
<evidence type="ECO:0000313" key="1">
    <source>
        <dbReference type="EMBL" id="PSR74321.1"/>
    </source>
</evidence>
<evidence type="ECO:0000313" key="2">
    <source>
        <dbReference type="Proteomes" id="UP000186601"/>
    </source>
</evidence>
<comment type="caution">
    <text evidence="1">The sequence shown here is derived from an EMBL/GenBank/DDBJ whole genome shotgun (WGS) entry which is preliminary data.</text>
</comment>
<reference evidence="1 2" key="1">
    <citation type="submission" date="2018-02" db="EMBL/GenBank/DDBJ databases">
        <title>Genome sequence of the basidiomycete white-rot fungus Phlebia centrifuga.</title>
        <authorList>
            <person name="Granchi Z."/>
            <person name="Peng M."/>
            <person name="de Vries R.P."/>
            <person name="Hilden K."/>
            <person name="Makela M.R."/>
            <person name="Grigoriev I."/>
            <person name="Riley R."/>
        </authorList>
    </citation>
    <scope>NUCLEOTIDE SEQUENCE [LARGE SCALE GENOMIC DNA]</scope>
    <source>
        <strain evidence="1 2">FBCC195</strain>
    </source>
</reference>
<protein>
    <submittedName>
        <fullName evidence="1">Uncharacterized protein</fullName>
    </submittedName>
</protein>
<keyword evidence="2" id="KW-1185">Reference proteome</keyword>